<reference evidence="7" key="1">
    <citation type="submission" date="2021-01" db="EMBL/GenBank/DDBJ databases">
        <authorList>
            <consortium name="Genoscope - CEA"/>
            <person name="William W."/>
        </authorList>
    </citation>
    <scope>NUCLEOTIDE SEQUENCE</scope>
</reference>
<dbReference type="EMBL" id="CAJJDN010000056">
    <property type="protein sequence ID" value="CAD8090827.1"/>
    <property type="molecule type" value="Genomic_DNA"/>
</dbReference>
<evidence type="ECO:0000256" key="2">
    <source>
        <dbReference type="ARBA" id="ARBA00012418"/>
    </source>
</evidence>
<dbReference type="InterPro" id="IPR015712">
    <property type="entry name" value="DNA-dir_RNA_pol_su2"/>
</dbReference>
<evidence type="ECO:0000256" key="1">
    <source>
        <dbReference type="ARBA" id="ARBA00006835"/>
    </source>
</evidence>
<dbReference type="EC" id="2.7.7.6" evidence="2"/>
<evidence type="ECO:0000256" key="3">
    <source>
        <dbReference type="ARBA" id="ARBA00022478"/>
    </source>
</evidence>
<keyword evidence="3" id="KW-0240">DNA-directed RNA polymerase</keyword>
<evidence type="ECO:0000256" key="5">
    <source>
        <dbReference type="ARBA" id="ARBA00022695"/>
    </source>
</evidence>
<dbReference type="GO" id="GO:0032549">
    <property type="term" value="F:ribonucleoside binding"/>
    <property type="evidence" value="ECO:0007669"/>
    <property type="project" value="InterPro"/>
</dbReference>
<sequence>MILILDSKPQLKKIYMVDFAQNDAKTVFQNFVKTQKTEYQDMNESDNVFIELTINDVTEETIHLKIDQIKILSCITSQILFLYHNQSTFNTFQCQIRNNLQE</sequence>
<keyword evidence="4" id="KW-0808">Transferase</keyword>
<protein>
    <recommendedName>
        <fullName evidence="2">DNA-directed RNA polymerase</fullName>
        <ecNumber evidence="2">2.7.7.6</ecNumber>
    </recommendedName>
</protein>
<dbReference type="PANTHER" id="PTHR20856">
    <property type="entry name" value="DNA-DIRECTED RNA POLYMERASE I SUBUNIT 2"/>
    <property type="match status" value="1"/>
</dbReference>
<keyword evidence="5" id="KW-0548">Nucleotidyltransferase</keyword>
<comment type="caution">
    <text evidence="7">The sequence shown here is derived from an EMBL/GenBank/DDBJ whole genome shotgun (WGS) entry which is preliminary data.</text>
</comment>
<name>A0A8S1NCS1_9CILI</name>
<proteinExistence type="inferred from homology"/>
<evidence type="ECO:0000313" key="7">
    <source>
        <dbReference type="EMBL" id="CAD8090827.1"/>
    </source>
</evidence>
<dbReference type="GO" id="GO:0003899">
    <property type="term" value="F:DNA-directed RNA polymerase activity"/>
    <property type="evidence" value="ECO:0007669"/>
    <property type="project" value="UniProtKB-EC"/>
</dbReference>
<dbReference type="Proteomes" id="UP000692954">
    <property type="component" value="Unassembled WGS sequence"/>
</dbReference>
<evidence type="ECO:0000256" key="4">
    <source>
        <dbReference type="ARBA" id="ARBA00022679"/>
    </source>
</evidence>
<dbReference type="GO" id="GO:0006351">
    <property type="term" value="P:DNA-templated transcription"/>
    <property type="evidence" value="ECO:0007669"/>
    <property type="project" value="InterPro"/>
</dbReference>
<evidence type="ECO:0000313" key="8">
    <source>
        <dbReference type="Proteomes" id="UP000692954"/>
    </source>
</evidence>
<dbReference type="AlphaFoldDB" id="A0A8S1NCS1"/>
<dbReference type="GO" id="GO:0000428">
    <property type="term" value="C:DNA-directed RNA polymerase complex"/>
    <property type="evidence" value="ECO:0007669"/>
    <property type="project" value="UniProtKB-KW"/>
</dbReference>
<organism evidence="7 8">
    <name type="scientific">Paramecium sonneborni</name>
    <dbReference type="NCBI Taxonomy" id="65129"/>
    <lineage>
        <taxon>Eukaryota</taxon>
        <taxon>Sar</taxon>
        <taxon>Alveolata</taxon>
        <taxon>Ciliophora</taxon>
        <taxon>Intramacronucleata</taxon>
        <taxon>Oligohymenophorea</taxon>
        <taxon>Peniculida</taxon>
        <taxon>Parameciidae</taxon>
        <taxon>Paramecium</taxon>
    </lineage>
</organism>
<gene>
    <name evidence="7" type="ORF">PSON_ATCC_30995.1.T0560210</name>
</gene>
<evidence type="ECO:0000256" key="6">
    <source>
        <dbReference type="ARBA" id="ARBA00023163"/>
    </source>
</evidence>
<comment type="similarity">
    <text evidence="1">Belongs to the RNA polymerase beta chain family.</text>
</comment>
<keyword evidence="6" id="KW-0804">Transcription</keyword>
<accession>A0A8S1NCS1</accession>
<keyword evidence="8" id="KW-1185">Reference proteome</keyword>